<dbReference type="SUPFAM" id="SSF109604">
    <property type="entry name" value="HD-domain/PDEase-like"/>
    <property type="match status" value="1"/>
</dbReference>
<dbReference type="EMBL" id="JACHGK010000006">
    <property type="protein sequence ID" value="MBB6445403.1"/>
    <property type="molecule type" value="Genomic_DNA"/>
</dbReference>
<organism evidence="2 3">
    <name type="scientific">Bacillus benzoevorans</name>
    <dbReference type="NCBI Taxonomy" id="1456"/>
    <lineage>
        <taxon>Bacteria</taxon>
        <taxon>Bacillati</taxon>
        <taxon>Bacillota</taxon>
        <taxon>Bacilli</taxon>
        <taxon>Bacillales</taxon>
        <taxon>Bacillaceae</taxon>
        <taxon>Bacillus</taxon>
    </lineage>
</organism>
<evidence type="ECO:0000313" key="2">
    <source>
        <dbReference type="EMBL" id="MBB6445403.1"/>
    </source>
</evidence>
<dbReference type="Gene3D" id="1.10.3210.10">
    <property type="entry name" value="Hypothetical protein af1432"/>
    <property type="match status" value="1"/>
</dbReference>
<name>A0A7X0HR58_9BACI</name>
<evidence type="ECO:0000259" key="1">
    <source>
        <dbReference type="PROSITE" id="PS51832"/>
    </source>
</evidence>
<dbReference type="Proteomes" id="UP000531594">
    <property type="component" value="Unassembled WGS sequence"/>
</dbReference>
<comment type="caution">
    <text evidence="2">The sequence shown here is derived from an EMBL/GenBank/DDBJ whole genome shotgun (WGS) entry which is preliminary data.</text>
</comment>
<dbReference type="AlphaFoldDB" id="A0A7X0HR58"/>
<keyword evidence="3" id="KW-1185">Reference proteome</keyword>
<feature type="domain" description="HD-GYP" evidence="1">
    <location>
        <begin position="114"/>
        <end position="310"/>
    </location>
</feature>
<proteinExistence type="predicted"/>
<dbReference type="SMART" id="SM00471">
    <property type="entry name" value="HDc"/>
    <property type="match status" value="1"/>
</dbReference>
<dbReference type="PANTHER" id="PTHR43155:SF2">
    <property type="entry name" value="CYCLIC DI-GMP PHOSPHODIESTERASE PA4108"/>
    <property type="match status" value="1"/>
</dbReference>
<evidence type="ECO:0000313" key="3">
    <source>
        <dbReference type="Proteomes" id="UP000531594"/>
    </source>
</evidence>
<protein>
    <submittedName>
        <fullName evidence="2">HD-GYP domain-containing protein (C-di-GMP phosphodiesterase class II)</fullName>
    </submittedName>
</protein>
<dbReference type="InterPro" id="IPR003607">
    <property type="entry name" value="HD/PDEase_dom"/>
</dbReference>
<dbReference type="InterPro" id="IPR037522">
    <property type="entry name" value="HD_GYP_dom"/>
</dbReference>
<dbReference type="CDD" id="cd00077">
    <property type="entry name" value="HDc"/>
    <property type="match status" value="1"/>
</dbReference>
<gene>
    <name evidence="2" type="ORF">HNR53_002022</name>
</gene>
<dbReference type="PANTHER" id="PTHR43155">
    <property type="entry name" value="CYCLIC DI-GMP PHOSPHODIESTERASE PA4108-RELATED"/>
    <property type="match status" value="1"/>
</dbReference>
<dbReference type="Pfam" id="PF13487">
    <property type="entry name" value="HD_5"/>
    <property type="match status" value="1"/>
</dbReference>
<dbReference type="RefSeq" id="WP_184525424.1">
    <property type="nucleotide sequence ID" value="NZ_JACHGK010000006.1"/>
</dbReference>
<sequence>MRVLVRELQPGCILIEDVYGMTNRPLIPKQTVLTNELIAILQAFLVPSVEIGSVLVNGTAFIPDGNAVQNGEKDDFITAYLHAVQASKAEFKLWQSGVPVDITRIRMILLPLLEKIETGPDNISLLHRLSNEEEYLYQHMTAVGLISAFIAARLKFSKGEIVQTALAGFLADCGMSKIESSVLQKKSPLTAKEYKEIKFHASYSYNMAKNIPFLSEGAKVAIIQHHERMDGSGYIFGLKGNEIHPKAKIIAAADIFHAMTSERLYRSKQSPYKVLELMEQDYFGKLDLAVIKALGEGIIHLSQGSIVKLSNGEIGEVLAVNRNHLVRPLVKITNTGQLINMLEERFLYIDEIIGLSQSVSNP</sequence>
<dbReference type="PROSITE" id="PS51832">
    <property type="entry name" value="HD_GYP"/>
    <property type="match status" value="1"/>
</dbReference>
<reference evidence="2 3" key="1">
    <citation type="submission" date="2020-08" db="EMBL/GenBank/DDBJ databases">
        <title>Genomic Encyclopedia of Type Strains, Phase IV (KMG-IV): sequencing the most valuable type-strain genomes for metagenomic binning, comparative biology and taxonomic classification.</title>
        <authorList>
            <person name="Goeker M."/>
        </authorList>
    </citation>
    <scope>NUCLEOTIDE SEQUENCE [LARGE SCALE GENOMIC DNA]</scope>
    <source>
        <strain evidence="2 3">DSM 5391</strain>
    </source>
</reference>
<accession>A0A7X0HR58</accession>